<dbReference type="EMBL" id="KK107207">
    <property type="protein sequence ID" value="EZA55434.1"/>
    <property type="molecule type" value="Genomic_DNA"/>
</dbReference>
<proteinExistence type="predicted"/>
<sequence>MMWKVKWSRFTECFCRRPGLVLVLLPCLIVVTLYLVSGDDDYEYDMLQYPSFKSYNIAEGTTDGYLVWNPKCHMLSKEPLDPSIVKFVRKMKLEKCPNNLVFTQISREHNGSVSLSLDPAIKKVTNSDVVCCWSSVVRPKVNKPKKDNYDSTISVKQCENFTGQVMLPREVEVIHVSCKAKGKTKSKARNKTAKPSIKIVYENVHAILNPEKVRERVDHNGSRFGNSSRRLSVLVLGIDSVSRLNFYRTMPKTEKYLRETGWIGLKGYNKIGDNTFPNLMAILTGQMPQQAYSRCKPTVAYKLDNCPFLWYNFRNAGYVTAYGEDETVLNTFNYLKVGFVEPPTDYYLRPYMLASERLLKVKKKFNMKYCTGPELSFERIFDYAVNFARTFVGVPYFGFFWTNTISHDNMNGISSMDTRVLKKFEILEQEGILNDSMIIFLSDHGMRWGDFRNTFVGWYEERLPYIYIWLPEWFRRENSESYRALMVNQNRLTSPFDLYETLREIVVIGGGEADPSSGCSTCQSLFAPVSKERGCQDAGVADHWCTCTAFKSVNINDKIARDGVDKFLDHVESIVKNYKDKKGRRLCARLKLRKVHRVDRVIDFGTEKLSSVAYFYMIQTTPGNGNFEVTVHYHGHGNYTLSDSEVSRINPYAVSARCLNRGMKQYCHCLK</sequence>
<dbReference type="InterPro" id="IPR017850">
    <property type="entry name" value="Alkaline_phosphatase_core_sf"/>
</dbReference>
<name>A0A026WJZ8_OOCBI</name>
<evidence type="ECO:0000313" key="1">
    <source>
        <dbReference type="EMBL" id="EZA55434.1"/>
    </source>
</evidence>
<dbReference type="OMA" id="CFYREMQ"/>
<accession>A0A026WJZ8</accession>
<dbReference type="PANTHER" id="PTHR10974">
    <property type="entry name" value="FI08016P-RELATED"/>
    <property type="match status" value="1"/>
</dbReference>
<dbReference type="CDD" id="cd16021">
    <property type="entry name" value="ALP_like"/>
    <property type="match status" value="1"/>
</dbReference>
<dbReference type="GO" id="GO:0005615">
    <property type="term" value="C:extracellular space"/>
    <property type="evidence" value="ECO:0007669"/>
    <property type="project" value="TreeGrafter"/>
</dbReference>
<dbReference type="Pfam" id="PF02995">
    <property type="entry name" value="DUF229"/>
    <property type="match status" value="1"/>
</dbReference>
<dbReference type="InterPro" id="IPR004245">
    <property type="entry name" value="DUF229"/>
</dbReference>
<evidence type="ECO:0008006" key="3">
    <source>
        <dbReference type="Google" id="ProtNLM"/>
    </source>
</evidence>
<dbReference type="Gene3D" id="3.40.720.10">
    <property type="entry name" value="Alkaline Phosphatase, subunit A"/>
    <property type="match status" value="1"/>
</dbReference>
<dbReference type="PANTHER" id="PTHR10974:SF9">
    <property type="entry name" value="DUF229 DOMAIN CONTAINING PROTEIN-RELATED"/>
    <property type="match status" value="1"/>
</dbReference>
<dbReference type="Proteomes" id="UP000053097">
    <property type="component" value="Unassembled WGS sequence"/>
</dbReference>
<dbReference type="FunFam" id="3.40.720.10:FF:000017">
    <property type="entry name" value="Predicted protein"/>
    <property type="match status" value="1"/>
</dbReference>
<protein>
    <recommendedName>
        <fullName evidence="3">DUF229 domain containing protein</fullName>
    </recommendedName>
</protein>
<gene>
    <name evidence="1" type="ORF">X777_04395</name>
</gene>
<keyword evidence="2" id="KW-1185">Reference proteome</keyword>
<dbReference type="SUPFAM" id="SSF53649">
    <property type="entry name" value="Alkaline phosphatase-like"/>
    <property type="match status" value="1"/>
</dbReference>
<organism evidence="1 2">
    <name type="scientific">Ooceraea biroi</name>
    <name type="common">Clonal raider ant</name>
    <name type="synonym">Cerapachys biroi</name>
    <dbReference type="NCBI Taxonomy" id="2015173"/>
    <lineage>
        <taxon>Eukaryota</taxon>
        <taxon>Metazoa</taxon>
        <taxon>Ecdysozoa</taxon>
        <taxon>Arthropoda</taxon>
        <taxon>Hexapoda</taxon>
        <taxon>Insecta</taxon>
        <taxon>Pterygota</taxon>
        <taxon>Neoptera</taxon>
        <taxon>Endopterygota</taxon>
        <taxon>Hymenoptera</taxon>
        <taxon>Apocrita</taxon>
        <taxon>Aculeata</taxon>
        <taxon>Formicoidea</taxon>
        <taxon>Formicidae</taxon>
        <taxon>Dorylinae</taxon>
        <taxon>Ooceraea</taxon>
    </lineage>
</organism>
<dbReference type="STRING" id="2015173.A0A026WJZ8"/>
<reference evidence="1 2" key="1">
    <citation type="journal article" date="2014" name="Curr. Biol.">
        <title>The genome of the clonal raider ant Cerapachys biroi.</title>
        <authorList>
            <person name="Oxley P.R."/>
            <person name="Ji L."/>
            <person name="Fetter-Pruneda I."/>
            <person name="McKenzie S.K."/>
            <person name="Li C."/>
            <person name="Hu H."/>
            <person name="Zhang G."/>
            <person name="Kronauer D.J."/>
        </authorList>
    </citation>
    <scope>NUCLEOTIDE SEQUENCE [LARGE SCALE GENOMIC DNA]</scope>
</reference>
<dbReference type="OrthoDB" id="413313at2759"/>
<evidence type="ECO:0000313" key="2">
    <source>
        <dbReference type="Proteomes" id="UP000053097"/>
    </source>
</evidence>
<dbReference type="AlphaFoldDB" id="A0A026WJZ8"/>